<sequence length="313" mass="35214">MRSFLELVEDCDSFPYSYPNAAAYRDIVSPLYHLKVASYDHTLGYVPKFVAEAFESFSAWNLNHDAQTLTLISGSNENERSAVVAQTCQELRNQDKFTVLRGWRNELYPVYGPGGVLLFNIERAASALLGVVSYGIHMTAYIRSSSGLLLWVPRRALSKQTYGGMLDNTVAGGISTGEEPFETLIREAQEEASLPEALVRQKAKACGTITYFHIRDERAGGETGLLQPEVQYVYDLELEEGVQPSPSDNEVETFHLWDLAKVQHALHDGQFKPNCALVLLDFLIRHGILDAKNEKDYIQIIARIHRRLEFPTI</sequence>
<dbReference type="Gene3D" id="3.90.79.10">
    <property type="entry name" value="Nucleoside Triphosphate Pyrophosphohydrolase"/>
    <property type="match status" value="1"/>
</dbReference>
<dbReference type="SUPFAM" id="SSF55811">
    <property type="entry name" value="Nudix"/>
    <property type="match status" value="1"/>
</dbReference>
<feature type="domain" description="Nudix hydrolase" evidence="1">
    <location>
        <begin position="133"/>
        <end position="279"/>
    </location>
</feature>
<dbReference type="CDD" id="cd03676">
    <property type="entry name" value="NUDIX_Tnr3_like"/>
    <property type="match status" value="1"/>
</dbReference>
<dbReference type="Pfam" id="PF00293">
    <property type="entry name" value="NUDIX"/>
    <property type="match status" value="1"/>
</dbReference>
<dbReference type="Pfam" id="PF15916">
    <property type="entry name" value="DUF4743"/>
    <property type="match status" value="1"/>
</dbReference>
<dbReference type="PANTHER" id="PTHR13622">
    <property type="entry name" value="THIAMIN PYROPHOSPHOKINASE"/>
    <property type="match status" value="1"/>
</dbReference>
<dbReference type="OMA" id="HRRLEYP"/>
<dbReference type="PROSITE" id="PS51462">
    <property type="entry name" value="NUDIX"/>
    <property type="match status" value="1"/>
</dbReference>
<keyword evidence="2" id="KW-0808">Transferase</keyword>
<gene>
    <name evidence="2" type="ORF">L228DRAFT_245872</name>
</gene>
<reference evidence="2 3" key="1">
    <citation type="journal article" date="2016" name="Fungal Biol.">
        <title>The genome of Xylona heveae provides a window into fungal endophytism.</title>
        <authorList>
            <person name="Gazis R."/>
            <person name="Kuo A."/>
            <person name="Riley R."/>
            <person name="LaButti K."/>
            <person name="Lipzen A."/>
            <person name="Lin J."/>
            <person name="Amirebrahimi M."/>
            <person name="Hesse C.N."/>
            <person name="Spatafora J.W."/>
            <person name="Henrissat B."/>
            <person name="Hainaut M."/>
            <person name="Grigoriev I.V."/>
            <person name="Hibbett D.S."/>
        </authorList>
    </citation>
    <scope>NUCLEOTIDE SEQUENCE [LARGE SCALE GENOMIC DNA]</scope>
    <source>
        <strain evidence="2 3">TC161</strain>
    </source>
</reference>
<dbReference type="EMBL" id="KV407457">
    <property type="protein sequence ID" value="KZF23144.1"/>
    <property type="molecule type" value="Genomic_DNA"/>
</dbReference>
<name>A0A165H8S9_XYLHT</name>
<dbReference type="InterPro" id="IPR031804">
    <property type="entry name" value="DUF4743"/>
</dbReference>
<keyword evidence="2" id="KW-0418">Kinase</keyword>
<dbReference type="GO" id="GO:0044715">
    <property type="term" value="F:8-oxo-dGDP phosphatase activity"/>
    <property type="evidence" value="ECO:0007669"/>
    <property type="project" value="TreeGrafter"/>
</dbReference>
<dbReference type="GO" id="GO:0016301">
    <property type="term" value="F:kinase activity"/>
    <property type="evidence" value="ECO:0007669"/>
    <property type="project" value="UniProtKB-KW"/>
</dbReference>
<dbReference type="InterPro" id="IPR015797">
    <property type="entry name" value="NUDIX_hydrolase-like_dom_sf"/>
</dbReference>
<organism evidence="2 3">
    <name type="scientific">Xylona heveae (strain CBS 132557 / TC161)</name>
    <dbReference type="NCBI Taxonomy" id="1328760"/>
    <lineage>
        <taxon>Eukaryota</taxon>
        <taxon>Fungi</taxon>
        <taxon>Dikarya</taxon>
        <taxon>Ascomycota</taxon>
        <taxon>Pezizomycotina</taxon>
        <taxon>Xylonomycetes</taxon>
        <taxon>Xylonales</taxon>
        <taxon>Xylonaceae</taxon>
        <taxon>Xylona</taxon>
    </lineage>
</organism>
<dbReference type="GeneID" id="28897402"/>
<dbReference type="STRING" id="1328760.A0A165H8S9"/>
<dbReference type="FunCoup" id="A0A165H8S9">
    <property type="interactions" value="59"/>
</dbReference>
<keyword evidence="3" id="KW-1185">Reference proteome</keyword>
<protein>
    <submittedName>
        <fullName evidence="2">Thiamin pyrophosphokinase-related protein-like protein</fullName>
    </submittedName>
</protein>
<evidence type="ECO:0000313" key="3">
    <source>
        <dbReference type="Proteomes" id="UP000076632"/>
    </source>
</evidence>
<evidence type="ECO:0000313" key="2">
    <source>
        <dbReference type="EMBL" id="KZF23144.1"/>
    </source>
</evidence>
<dbReference type="InterPro" id="IPR000086">
    <property type="entry name" value="NUDIX_hydrolase_dom"/>
</dbReference>
<accession>A0A165H8S9</accession>
<dbReference type="AlphaFoldDB" id="A0A165H8S9"/>
<dbReference type="PANTHER" id="PTHR13622:SF8">
    <property type="entry name" value="THIAMIN PYROPHOSPHOKINASE 1"/>
    <property type="match status" value="1"/>
</dbReference>
<dbReference type="Proteomes" id="UP000076632">
    <property type="component" value="Unassembled WGS sequence"/>
</dbReference>
<evidence type="ECO:0000259" key="1">
    <source>
        <dbReference type="PROSITE" id="PS51462"/>
    </source>
</evidence>
<proteinExistence type="predicted"/>
<dbReference type="OrthoDB" id="10261522at2759"/>
<dbReference type="RefSeq" id="XP_018188699.1">
    <property type="nucleotide sequence ID" value="XM_018332265.1"/>
</dbReference>
<dbReference type="FunFam" id="3.90.79.10:FF:000019">
    <property type="entry name" value="Thiamin pyrophosphokinase, putative"/>
    <property type="match status" value="1"/>
</dbReference>
<dbReference type="InParanoid" id="A0A165H8S9"/>